<dbReference type="Gene3D" id="3.40.50.1980">
    <property type="entry name" value="Nitrogenase molybdenum iron protein domain"/>
    <property type="match status" value="2"/>
</dbReference>
<evidence type="ECO:0000256" key="2">
    <source>
        <dbReference type="ARBA" id="ARBA00022448"/>
    </source>
</evidence>
<dbReference type="CDD" id="cd01137">
    <property type="entry name" value="PsaA"/>
    <property type="match status" value="1"/>
</dbReference>
<dbReference type="PRINTS" id="PR00690">
    <property type="entry name" value="ADHESNFAMILY"/>
</dbReference>
<evidence type="ECO:0000256" key="6">
    <source>
        <dbReference type="SAM" id="SignalP"/>
    </source>
</evidence>
<comment type="similarity">
    <text evidence="5">Belongs to the bacterial solute-binding protein 9 family.</text>
</comment>
<comment type="subcellular location">
    <subcellularLocation>
        <location evidence="1">Cell envelope</location>
    </subcellularLocation>
</comment>
<evidence type="ECO:0000313" key="7">
    <source>
        <dbReference type="EMBL" id="KMT61101.1"/>
    </source>
</evidence>
<reference evidence="7 8" key="1">
    <citation type="journal article" date="2015" name="Genome Biol. Evol.">
        <title>Comparative Genomics of Listeria Sensu Lato: Genus-Wide Differences in Evolutionary Dynamics and the Progressive Gain of Complex, Potentially Pathogenicity-Related Traits through Lateral Gene Transfer.</title>
        <authorList>
            <person name="Chiara M."/>
            <person name="Caruso M."/>
            <person name="D'Erchia A.M."/>
            <person name="Manzari C."/>
            <person name="Fraccalvieri R."/>
            <person name="Goffredo E."/>
            <person name="Latorre L."/>
            <person name="Miccolupo A."/>
            <person name="Padalino I."/>
            <person name="Santagada G."/>
            <person name="Chiocco D."/>
            <person name="Pesole G."/>
            <person name="Horner D.S."/>
            <person name="Parisi A."/>
        </authorList>
    </citation>
    <scope>NUCLEOTIDE SEQUENCE [LARGE SCALE GENOMIC DNA]</scope>
    <source>
        <strain evidence="7 8">1991</strain>
    </source>
</reference>
<dbReference type="InterPro" id="IPR006129">
    <property type="entry name" value="AdhesinB"/>
</dbReference>
<feature type="signal peptide" evidence="6">
    <location>
        <begin position="1"/>
        <end position="25"/>
    </location>
</feature>
<evidence type="ECO:0000256" key="3">
    <source>
        <dbReference type="ARBA" id="ARBA00022723"/>
    </source>
</evidence>
<dbReference type="GO" id="GO:0030313">
    <property type="term" value="C:cell envelope"/>
    <property type="evidence" value="ECO:0007669"/>
    <property type="project" value="UniProtKB-SubCell"/>
</dbReference>
<evidence type="ECO:0000313" key="8">
    <source>
        <dbReference type="Proteomes" id="UP000052258"/>
    </source>
</evidence>
<dbReference type="RefSeq" id="WP_059139813.1">
    <property type="nucleotide sequence ID" value="NZ_KQ130610.1"/>
</dbReference>
<evidence type="ECO:0000256" key="1">
    <source>
        <dbReference type="ARBA" id="ARBA00004196"/>
    </source>
</evidence>
<keyword evidence="8" id="KW-1185">Reference proteome</keyword>
<dbReference type="PATRIC" id="fig|1430899.3.peg.169"/>
<dbReference type="Proteomes" id="UP000052258">
    <property type="component" value="Unassembled WGS sequence"/>
</dbReference>
<gene>
    <name evidence="7" type="ORF">X560_0168</name>
</gene>
<dbReference type="AlphaFoldDB" id="A0A0J8J9V5"/>
<evidence type="ECO:0000256" key="4">
    <source>
        <dbReference type="ARBA" id="ARBA00022729"/>
    </source>
</evidence>
<evidence type="ECO:0000256" key="5">
    <source>
        <dbReference type="RuleBase" id="RU003512"/>
    </source>
</evidence>
<dbReference type="Pfam" id="PF01297">
    <property type="entry name" value="ZnuA"/>
    <property type="match status" value="1"/>
</dbReference>
<comment type="caution">
    <text evidence="7">The sequence shown here is derived from an EMBL/GenBank/DDBJ whole genome shotgun (WGS) entry which is preliminary data.</text>
</comment>
<dbReference type="InterPro" id="IPR006128">
    <property type="entry name" value="Lipoprotein_PsaA-like"/>
</dbReference>
<dbReference type="InterPro" id="IPR006127">
    <property type="entry name" value="ZnuA-like"/>
</dbReference>
<keyword evidence="3" id="KW-0479">Metal-binding</keyword>
<dbReference type="SUPFAM" id="SSF53807">
    <property type="entry name" value="Helical backbone' metal receptor"/>
    <property type="match status" value="1"/>
</dbReference>
<keyword evidence="7" id="KW-0449">Lipoprotein</keyword>
<dbReference type="PROSITE" id="PS51257">
    <property type="entry name" value="PROKAR_LIPOPROTEIN"/>
    <property type="match status" value="1"/>
</dbReference>
<dbReference type="EMBL" id="AZHO01000004">
    <property type="protein sequence ID" value="KMT61101.1"/>
    <property type="molecule type" value="Genomic_DNA"/>
</dbReference>
<dbReference type="PANTHER" id="PTHR42953:SF1">
    <property type="entry name" value="METAL-BINDING PROTEIN HI_0362-RELATED"/>
    <property type="match status" value="1"/>
</dbReference>
<sequence>MKLKKTFFIMSVLALFILSACSSQNQEPKNEKLQVVTTYSILKDMATQVGGDKIDVYSIVPTGVDPHEYDLLPENIQKASDADLIFYNGLNLETGNGWFTKMLETAGKSKQDATVLSEGVKPKYLTEKGKESETDPHAWLDVSNGMIYVENILKTLIKKDPENQAYYEKNAKNYMAKLEKLDKEGRALFDDLNDNQKTLVTSEGAFKYFAARYGLTPAYIWEINTENAGTPEQMQKIIHTIRNEKVKSLFVETSVDKRSMESVAKETDLPIVAQLFTDSTAKKGEEGDTYYDMMRLNFERIHNGLNK</sequence>
<keyword evidence="2 5" id="KW-0813">Transport</keyword>
<dbReference type="InterPro" id="IPR050492">
    <property type="entry name" value="Bact_metal-bind_prot9"/>
</dbReference>
<feature type="chain" id="PRO_5005300955" evidence="6">
    <location>
        <begin position="26"/>
        <end position="307"/>
    </location>
</feature>
<protein>
    <submittedName>
        <fullName evidence="7">Manganese ABC transporter substrate-binding lipoprotein</fullName>
    </submittedName>
</protein>
<organism evidence="7 8">
    <name type="scientific">Listeria fleischmannii 1991</name>
    <dbReference type="NCBI Taxonomy" id="1430899"/>
    <lineage>
        <taxon>Bacteria</taxon>
        <taxon>Bacillati</taxon>
        <taxon>Bacillota</taxon>
        <taxon>Bacilli</taxon>
        <taxon>Bacillales</taxon>
        <taxon>Listeriaceae</taxon>
        <taxon>Listeria</taxon>
    </lineage>
</organism>
<keyword evidence="4 6" id="KW-0732">Signal</keyword>
<dbReference type="GO" id="GO:0007155">
    <property type="term" value="P:cell adhesion"/>
    <property type="evidence" value="ECO:0007669"/>
    <property type="project" value="InterPro"/>
</dbReference>
<proteinExistence type="inferred from homology"/>
<dbReference type="GO" id="GO:0030001">
    <property type="term" value="P:metal ion transport"/>
    <property type="evidence" value="ECO:0007669"/>
    <property type="project" value="InterPro"/>
</dbReference>
<dbReference type="PRINTS" id="PR00691">
    <property type="entry name" value="ADHESINB"/>
</dbReference>
<dbReference type="OrthoDB" id="9793396at2"/>
<accession>A0A0J8J9V5</accession>
<dbReference type="GO" id="GO:0046872">
    <property type="term" value="F:metal ion binding"/>
    <property type="evidence" value="ECO:0007669"/>
    <property type="project" value="UniProtKB-KW"/>
</dbReference>
<dbReference type="PANTHER" id="PTHR42953">
    <property type="entry name" value="HIGH-AFFINITY ZINC UPTAKE SYSTEM PROTEIN ZNUA-RELATED"/>
    <property type="match status" value="1"/>
</dbReference>
<name>A0A0J8J9V5_9LIST</name>